<evidence type="ECO:0000256" key="6">
    <source>
        <dbReference type="ARBA" id="ARBA00023121"/>
    </source>
</evidence>
<dbReference type="Gene3D" id="1.10.1750.10">
    <property type="match status" value="1"/>
</dbReference>
<keyword evidence="3 8" id="KW-0235">DNA replication</keyword>
<dbReference type="InterPro" id="IPR003593">
    <property type="entry name" value="AAA+_ATPase"/>
</dbReference>
<dbReference type="Gene3D" id="3.30.300.180">
    <property type="match status" value="1"/>
</dbReference>
<evidence type="ECO:0000256" key="7">
    <source>
        <dbReference type="ARBA" id="ARBA00023125"/>
    </source>
</evidence>
<dbReference type="Gene3D" id="3.40.50.300">
    <property type="entry name" value="P-loop containing nucleotide triphosphate hydrolases"/>
    <property type="match status" value="1"/>
</dbReference>
<feature type="region of interest" description="Domain IV, binds dsDNA" evidence="8">
    <location>
        <begin position="339"/>
        <end position="455"/>
    </location>
</feature>
<accession>A0A1G2M249</accession>
<comment type="domain">
    <text evidence="8">Domain I is involved in oligomerization and binding regulators, domain II is flexibile and of varying length in different bacteria, domain III forms the AAA+ region, while domain IV binds dsDNA.</text>
</comment>
<dbReference type="InterPro" id="IPR013159">
    <property type="entry name" value="DnaA_C"/>
</dbReference>
<dbReference type="GO" id="GO:0003688">
    <property type="term" value="F:DNA replication origin binding"/>
    <property type="evidence" value="ECO:0007669"/>
    <property type="project" value="UniProtKB-UniRule"/>
</dbReference>
<proteinExistence type="inferred from homology"/>
<evidence type="ECO:0000259" key="13">
    <source>
        <dbReference type="SMART" id="SM00760"/>
    </source>
</evidence>
<evidence type="ECO:0000256" key="3">
    <source>
        <dbReference type="ARBA" id="ARBA00022705"/>
    </source>
</evidence>
<dbReference type="GO" id="GO:0006275">
    <property type="term" value="P:regulation of DNA replication"/>
    <property type="evidence" value="ECO:0007669"/>
    <property type="project" value="UniProtKB-UniRule"/>
</dbReference>
<feature type="region of interest" description="Domain III, AAA+ region" evidence="8">
    <location>
        <begin position="122"/>
        <end position="338"/>
    </location>
</feature>
<sequence>MPPIIENKKLWEGVLAEMELSVSRANFSTWFKDTHVVKQQDGVVYIGVPNTFVKDWLANKYHKSILRILRNFGDYIRGIEYLISTDGRSVKTGRTEGILAGELPQMNKELPLQEYYIDREDNLNPRYTFDSLIIGPFNELAHAAAQAIIKKPGSVYNPLFVYGGTGHGKTHLIQSVGNHIKNAYPDKKVYYTSSERFTSDLVSSIQTQKVSQFKEKYRRYDVFIMDDIQFLSNKEKTQEELFHLFNNLYENNKQIVFSSDKHPNFIPNLEERLKSRFSAGMLVDIPQPDHESRQAIIRTKLAQQNYNSEAGVIEYIATSLDGNIRELEGIINTIVCQAQLKGRELGLLEIKNLLKNSSKPKKNISTQDLVKLVANFYNIEEASVYEKTRRKEVVRPRQLIMYLLREDFNISFPSIGQKLGGRDHTTVIHSCEKIKGELKTNPTLSQEINQLRAMI</sequence>
<dbReference type="NCBIfam" id="TIGR00362">
    <property type="entry name" value="DnaA"/>
    <property type="match status" value="1"/>
</dbReference>
<dbReference type="Gene3D" id="1.10.8.60">
    <property type="match status" value="1"/>
</dbReference>
<dbReference type="AlphaFoldDB" id="A0A1G2M249"/>
<evidence type="ECO:0000256" key="4">
    <source>
        <dbReference type="ARBA" id="ARBA00022741"/>
    </source>
</evidence>
<evidence type="ECO:0000256" key="10">
    <source>
        <dbReference type="RuleBase" id="RU000577"/>
    </source>
</evidence>
<dbReference type="HAMAP" id="MF_00377">
    <property type="entry name" value="DnaA_bact"/>
    <property type="match status" value="1"/>
</dbReference>
<gene>
    <name evidence="8" type="primary">dnaA</name>
    <name evidence="14" type="ORF">A2664_01280</name>
</gene>
<reference evidence="14 15" key="1">
    <citation type="journal article" date="2016" name="Nat. Commun.">
        <title>Thousands of microbial genomes shed light on interconnected biogeochemical processes in an aquifer system.</title>
        <authorList>
            <person name="Anantharaman K."/>
            <person name="Brown C.T."/>
            <person name="Hug L.A."/>
            <person name="Sharon I."/>
            <person name="Castelle C.J."/>
            <person name="Probst A.J."/>
            <person name="Thomas B.C."/>
            <person name="Singh A."/>
            <person name="Wilkins M.J."/>
            <person name="Karaoz U."/>
            <person name="Brodie E.L."/>
            <person name="Williams K.H."/>
            <person name="Hubbard S.S."/>
            <person name="Banfield J.F."/>
        </authorList>
    </citation>
    <scope>NUCLEOTIDE SEQUENCE [LARGE SCALE GENOMIC DNA]</scope>
</reference>
<keyword evidence="5 8" id="KW-0067">ATP-binding</keyword>
<feature type="region of interest" description="Domain I, interacts with DnaA modulators" evidence="8">
    <location>
        <begin position="1"/>
        <end position="109"/>
    </location>
</feature>
<dbReference type="InterPro" id="IPR018312">
    <property type="entry name" value="Chromosome_initiator_DnaA_CS"/>
</dbReference>
<keyword evidence="6 8" id="KW-0446">Lipid-binding</keyword>
<dbReference type="Proteomes" id="UP000178873">
    <property type="component" value="Unassembled WGS sequence"/>
</dbReference>
<dbReference type="InterPro" id="IPR013317">
    <property type="entry name" value="DnaA_dom"/>
</dbReference>
<evidence type="ECO:0000313" key="15">
    <source>
        <dbReference type="Proteomes" id="UP000178873"/>
    </source>
</evidence>
<dbReference type="Pfam" id="PF11638">
    <property type="entry name" value="DnaA_N"/>
    <property type="match status" value="1"/>
</dbReference>
<comment type="similarity">
    <text evidence="1 8 11">Belongs to the DnaA family.</text>
</comment>
<protein>
    <recommendedName>
        <fullName evidence="8 9">Chromosomal replication initiator protein DnaA</fullName>
    </recommendedName>
</protein>
<dbReference type="Pfam" id="PF08299">
    <property type="entry name" value="Bac_DnaA_C"/>
    <property type="match status" value="1"/>
</dbReference>
<evidence type="ECO:0000259" key="12">
    <source>
        <dbReference type="SMART" id="SM00382"/>
    </source>
</evidence>
<evidence type="ECO:0000256" key="2">
    <source>
        <dbReference type="ARBA" id="ARBA00022490"/>
    </source>
</evidence>
<dbReference type="InterPro" id="IPR027417">
    <property type="entry name" value="P-loop_NTPase"/>
</dbReference>
<dbReference type="FunFam" id="3.40.50.300:FF:000668">
    <property type="entry name" value="Chromosomal replication initiator protein DnaA"/>
    <property type="match status" value="1"/>
</dbReference>
<dbReference type="EMBL" id="MHRF01000010">
    <property type="protein sequence ID" value="OHA17966.1"/>
    <property type="molecule type" value="Genomic_DNA"/>
</dbReference>
<dbReference type="PROSITE" id="PS01008">
    <property type="entry name" value="DNAA"/>
    <property type="match status" value="1"/>
</dbReference>
<dbReference type="SMART" id="SM00382">
    <property type="entry name" value="AAA"/>
    <property type="match status" value="1"/>
</dbReference>
<dbReference type="GO" id="GO:0005524">
    <property type="term" value="F:ATP binding"/>
    <property type="evidence" value="ECO:0007669"/>
    <property type="project" value="UniProtKB-UniRule"/>
</dbReference>
<evidence type="ECO:0000256" key="8">
    <source>
        <dbReference type="HAMAP-Rule" id="MF_00377"/>
    </source>
</evidence>
<comment type="caution">
    <text evidence="14">The sequence shown here is derived from an EMBL/GenBank/DDBJ whole genome shotgun (WGS) entry which is preliminary data.</text>
</comment>
<feature type="binding site" evidence="8">
    <location>
        <position position="169"/>
    </location>
    <ligand>
        <name>ATP</name>
        <dbReference type="ChEBI" id="CHEBI:30616"/>
    </ligand>
</feature>
<evidence type="ECO:0000256" key="11">
    <source>
        <dbReference type="RuleBase" id="RU004227"/>
    </source>
</evidence>
<comment type="caution">
    <text evidence="8">Lacks conserved residue(s) required for the propagation of feature annotation.</text>
</comment>
<dbReference type="InterPro" id="IPR020591">
    <property type="entry name" value="Chromosome_initiator_DnaA-like"/>
</dbReference>
<feature type="binding site" evidence="8">
    <location>
        <position position="170"/>
    </location>
    <ligand>
        <name>ATP</name>
        <dbReference type="ChEBI" id="CHEBI:30616"/>
    </ligand>
</feature>
<dbReference type="PANTHER" id="PTHR30050:SF2">
    <property type="entry name" value="CHROMOSOMAL REPLICATION INITIATOR PROTEIN DNAA"/>
    <property type="match status" value="1"/>
</dbReference>
<dbReference type="STRING" id="1802301.A2664_01280"/>
<dbReference type="Pfam" id="PF00308">
    <property type="entry name" value="Bac_DnaA"/>
    <property type="match status" value="1"/>
</dbReference>
<keyword evidence="4 8" id="KW-0547">Nucleotide-binding</keyword>
<comment type="subunit">
    <text evidence="8">Oligomerizes as a right-handed, spiral filament on DNA at oriC.</text>
</comment>
<evidence type="ECO:0000313" key="14">
    <source>
        <dbReference type="EMBL" id="OHA17966.1"/>
    </source>
</evidence>
<comment type="function">
    <text evidence="8 10">Plays an essential role in the initiation and regulation of chromosomal replication. ATP-DnaA binds to the origin of replication (oriC) to initiate formation of the DNA replication initiation complex once per cell cycle. Binds the DnaA box (a 9 base pair repeat at the origin) and separates the double-stranded (ds)DNA. Forms a right-handed helical filament on oriC DNA; dsDNA binds to the exterior of the filament while single-stranded (ss)DNA is stabiized in the filament's interior. The ATP-DnaA-oriC complex binds and stabilizes one strand of the AT-rich DNA unwinding element (DUE), permitting loading of DNA polymerase. After initiation quickly degrades to an ADP-DnaA complex that is not apt for DNA replication. Binds acidic phospholipids.</text>
</comment>
<dbReference type="GO" id="GO:0006270">
    <property type="term" value="P:DNA replication initiation"/>
    <property type="evidence" value="ECO:0007669"/>
    <property type="project" value="UniProtKB-UniRule"/>
</dbReference>
<organism evidence="14 15">
    <name type="scientific">Candidatus Taylorbacteria bacterium RIFCSPHIGHO2_01_FULL_46_22b</name>
    <dbReference type="NCBI Taxonomy" id="1802301"/>
    <lineage>
        <taxon>Bacteria</taxon>
        <taxon>Candidatus Tayloriibacteriota</taxon>
    </lineage>
</organism>
<dbReference type="SUPFAM" id="SSF52540">
    <property type="entry name" value="P-loop containing nucleoside triphosphate hydrolases"/>
    <property type="match status" value="1"/>
</dbReference>
<dbReference type="InterPro" id="IPR024633">
    <property type="entry name" value="DnaA_N_dom"/>
</dbReference>
<dbReference type="InterPro" id="IPR038454">
    <property type="entry name" value="DnaA_N_sf"/>
</dbReference>
<dbReference type="SMART" id="SM00760">
    <property type="entry name" value="Bac_DnaA_C"/>
    <property type="match status" value="1"/>
</dbReference>
<dbReference type="GO" id="GO:0008289">
    <property type="term" value="F:lipid binding"/>
    <property type="evidence" value="ECO:0007669"/>
    <property type="project" value="UniProtKB-KW"/>
</dbReference>
<dbReference type="CDD" id="cd06571">
    <property type="entry name" value="Bac_DnaA_C"/>
    <property type="match status" value="1"/>
</dbReference>
<dbReference type="CDD" id="cd00009">
    <property type="entry name" value="AAA"/>
    <property type="match status" value="1"/>
</dbReference>
<dbReference type="GO" id="GO:0005886">
    <property type="term" value="C:plasma membrane"/>
    <property type="evidence" value="ECO:0007669"/>
    <property type="project" value="TreeGrafter"/>
</dbReference>
<feature type="domain" description="Chromosomal replication initiator DnaA C-terminal" evidence="13">
    <location>
        <begin position="365"/>
        <end position="434"/>
    </location>
</feature>
<feature type="binding site" evidence="8">
    <location>
        <position position="166"/>
    </location>
    <ligand>
        <name>ATP</name>
        <dbReference type="ChEBI" id="CHEBI:30616"/>
    </ligand>
</feature>
<dbReference type="InterPro" id="IPR001957">
    <property type="entry name" value="Chromosome_initiator_DnaA"/>
</dbReference>
<evidence type="ECO:0000256" key="1">
    <source>
        <dbReference type="ARBA" id="ARBA00006583"/>
    </source>
</evidence>
<dbReference type="GO" id="GO:0005737">
    <property type="term" value="C:cytoplasm"/>
    <property type="evidence" value="ECO:0007669"/>
    <property type="project" value="UniProtKB-SubCell"/>
</dbReference>
<feature type="binding site" evidence="8">
    <location>
        <position position="168"/>
    </location>
    <ligand>
        <name>ATP</name>
        <dbReference type="ChEBI" id="CHEBI:30616"/>
    </ligand>
</feature>
<comment type="subcellular location">
    <subcellularLocation>
        <location evidence="8">Cytoplasm</location>
    </subcellularLocation>
</comment>
<keyword evidence="2 8" id="KW-0963">Cytoplasm</keyword>
<feature type="domain" description="AAA+ ATPase" evidence="12">
    <location>
        <begin position="155"/>
        <end position="289"/>
    </location>
</feature>
<dbReference type="PRINTS" id="PR00051">
    <property type="entry name" value="DNAA"/>
</dbReference>
<dbReference type="PANTHER" id="PTHR30050">
    <property type="entry name" value="CHROMOSOMAL REPLICATION INITIATOR PROTEIN DNAA"/>
    <property type="match status" value="1"/>
</dbReference>
<dbReference type="InterPro" id="IPR010921">
    <property type="entry name" value="Trp_repressor/repl_initiator"/>
</dbReference>
<keyword evidence="7 8" id="KW-0238">DNA-binding</keyword>
<dbReference type="SUPFAM" id="SSF48295">
    <property type="entry name" value="TrpR-like"/>
    <property type="match status" value="1"/>
</dbReference>
<evidence type="ECO:0000256" key="5">
    <source>
        <dbReference type="ARBA" id="ARBA00022840"/>
    </source>
</evidence>
<evidence type="ECO:0000256" key="9">
    <source>
        <dbReference type="NCBIfam" id="TIGR00362"/>
    </source>
</evidence>
<name>A0A1G2M249_9BACT</name>